<dbReference type="EMBL" id="FQXS01000016">
    <property type="protein sequence ID" value="SHH94104.1"/>
    <property type="molecule type" value="Genomic_DNA"/>
</dbReference>
<gene>
    <name evidence="1" type="ORF">SAMN02745124_02719</name>
</gene>
<evidence type="ECO:0000313" key="1">
    <source>
        <dbReference type="EMBL" id="SHH94104.1"/>
    </source>
</evidence>
<accession>A0A1M5X3L8</accession>
<proteinExistence type="predicted"/>
<dbReference type="OrthoDB" id="5431688at2"/>
<reference evidence="1 2" key="1">
    <citation type="submission" date="2016-11" db="EMBL/GenBank/DDBJ databases">
        <authorList>
            <person name="Jaros S."/>
            <person name="Januszkiewicz K."/>
            <person name="Wedrychowicz H."/>
        </authorList>
    </citation>
    <scope>NUCLEOTIDE SEQUENCE [LARGE SCALE GENOMIC DNA]</scope>
    <source>
        <strain evidence="1 2">DSM 9705</strain>
    </source>
</reference>
<dbReference type="RefSeq" id="WP_073376888.1">
    <property type="nucleotide sequence ID" value="NZ_FQXS01000016.1"/>
</dbReference>
<dbReference type="STRING" id="1121409.SAMN02745124_02719"/>
<sequence>MLTKQEFTEKVQQLVAEVRGMTGIDDPQNIAETAARLKGLNYAPPVGGGLDTFLSYTTSELAQEIERLAALPDDQVDPPPAPGEGVLDIKLQQISVLVFYFRELAELRRGVPEAWDEIDELYVHD</sequence>
<dbReference type="Proteomes" id="UP000184139">
    <property type="component" value="Unassembled WGS sequence"/>
</dbReference>
<name>A0A1M5X3L8_9BACT</name>
<evidence type="ECO:0000313" key="2">
    <source>
        <dbReference type="Proteomes" id="UP000184139"/>
    </source>
</evidence>
<dbReference type="AlphaFoldDB" id="A0A1M5X3L8"/>
<organism evidence="1 2">
    <name type="scientific">Desulfofustis glycolicus DSM 9705</name>
    <dbReference type="NCBI Taxonomy" id="1121409"/>
    <lineage>
        <taxon>Bacteria</taxon>
        <taxon>Pseudomonadati</taxon>
        <taxon>Thermodesulfobacteriota</taxon>
        <taxon>Desulfobulbia</taxon>
        <taxon>Desulfobulbales</taxon>
        <taxon>Desulfocapsaceae</taxon>
        <taxon>Desulfofustis</taxon>
    </lineage>
</organism>
<protein>
    <submittedName>
        <fullName evidence="1">Uncharacterized protein</fullName>
    </submittedName>
</protein>
<keyword evidence="2" id="KW-1185">Reference proteome</keyword>